<proteinExistence type="predicted"/>
<protein>
    <submittedName>
        <fullName evidence="1">Uncharacterized protein</fullName>
    </submittedName>
</protein>
<name>A0A4V5N9V7_9PEZI</name>
<dbReference type="EMBL" id="NAJP01000027">
    <property type="protein sequence ID" value="TKA41509.1"/>
    <property type="molecule type" value="Genomic_DNA"/>
</dbReference>
<gene>
    <name evidence="1" type="ORF">B0A54_06396</name>
</gene>
<evidence type="ECO:0000313" key="2">
    <source>
        <dbReference type="Proteomes" id="UP000310066"/>
    </source>
</evidence>
<accession>A0A4V5N9V7</accession>
<sequence>MSIDICGLTFSLRPARHLLRRAKRALLRRPSPPPHHPTPELRECYGPYCHVTVGSTSTVNVRITEHLGMLAAPYPTRW</sequence>
<dbReference type="Proteomes" id="UP000310066">
    <property type="component" value="Unassembled WGS sequence"/>
</dbReference>
<dbReference type="AlphaFoldDB" id="A0A4V5N9V7"/>
<reference evidence="1 2" key="1">
    <citation type="submission" date="2017-03" db="EMBL/GenBank/DDBJ databases">
        <title>Genomes of endolithic fungi from Antarctica.</title>
        <authorList>
            <person name="Coleine C."/>
            <person name="Masonjones S."/>
            <person name="Stajich J.E."/>
        </authorList>
    </citation>
    <scope>NUCLEOTIDE SEQUENCE [LARGE SCALE GENOMIC DNA]</scope>
    <source>
        <strain evidence="1 2">CCFEE 5311</strain>
    </source>
</reference>
<evidence type="ECO:0000313" key="1">
    <source>
        <dbReference type="EMBL" id="TKA41509.1"/>
    </source>
</evidence>
<organism evidence="1 2">
    <name type="scientific">Friedmanniomyces endolithicus</name>
    <dbReference type="NCBI Taxonomy" id="329885"/>
    <lineage>
        <taxon>Eukaryota</taxon>
        <taxon>Fungi</taxon>
        <taxon>Dikarya</taxon>
        <taxon>Ascomycota</taxon>
        <taxon>Pezizomycotina</taxon>
        <taxon>Dothideomycetes</taxon>
        <taxon>Dothideomycetidae</taxon>
        <taxon>Mycosphaerellales</taxon>
        <taxon>Teratosphaeriaceae</taxon>
        <taxon>Friedmanniomyces</taxon>
    </lineage>
</organism>
<comment type="caution">
    <text evidence="1">The sequence shown here is derived from an EMBL/GenBank/DDBJ whole genome shotgun (WGS) entry which is preliminary data.</text>
</comment>